<evidence type="ECO:0000313" key="2">
    <source>
        <dbReference type="EMBL" id="GIZ01997.1"/>
    </source>
</evidence>
<evidence type="ECO:0000259" key="1">
    <source>
        <dbReference type="Pfam" id="PF11411"/>
    </source>
</evidence>
<proteinExistence type="predicted"/>
<sequence>MVPADLFHATEKTRDKLEDLYDKYGDSYTEDVTEDSLRKIFENIPIKESSNDYILNHELSEIEKTLFSGPPPYGLFRNCWIHLRTV</sequence>
<keyword evidence="3" id="KW-1185">Reference proteome</keyword>
<dbReference type="Gene3D" id="3.40.50.10190">
    <property type="entry name" value="BRCT domain"/>
    <property type="match status" value="1"/>
</dbReference>
<accession>A0AAV4Y3T2</accession>
<dbReference type="Pfam" id="PF11411">
    <property type="entry name" value="DNA_ligase_IV"/>
    <property type="match status" value="1"/>
</dbReference>
<name>A0AAV4Y3T2_CAEEX</name>
<gene>
    <name evidence="2" type="ORF">CEXT_814251</name>
</gene>
<dbReference type="EMBL" id="BPLR01018746">
    <property type="protein sequence ID" value="GIZ01997.1"/>
    <property type="molecule type" value="Genomic_DNA"/>
</dbReference>
<comment type="caution">
    <text evidence="2">The sequence shown here is derived from an EMBL/GenBank/DDBJ whole genome shotgun (WGS) entry which is preliminary data.</text>
</comment>
<organism evidence="2 3">
    <name type="scientific">Caerostris extrusa</name>
    <name type="common">Bark spider</name>
    <name type="synonym">Caerostris bankana</name>
    <dbReference type="NCBI Taxonomy" id="172846"/>
    <lineage>
        <taxon>Eukaryota</taxon>
        <taxon>Metazoa</taxon>
        <taxon>Ecdysozoa</taxon>
        <taxon>Arthropoda</taxon>
        <taxon>Chelicerata</taxon>
        <taxon>Arachnida</taxon>
        <taxon>Araneae</taxon>
        <taxon>Araneomorphae</taxon>
        <taxon>Entelegynae</taxon>
        <taxon>Araneoidea</taxon>
        <taxon>Araneidae</taxon>
        <taxon>Caerostris</taxon>
    </lineage>
</organism>
<dbReference type="InterPro" id="IPR021536">
    <property type="entry name" value="DNA_ligase_IV_dom"/>
</dbReference>
<dbReference type="InterPro" id="IPR036420">
    <property type="entry name" value="BRCT_dom_sf"/>
</dbReference>
<evidence type="ECO:0000313" key="3">
    <source>
        <dbReference type="Proteomes" id="UP001054945"/>
    </source>
</evidence>
<dbReference type="AlphaFoldDB" id="A0AAV4Y3T2"/>
<reference evidence="2 3" key="1">
    <citation type="submission" date="2021-06" db="EMBL/GenBank/DDBJ databases">
        <title>Caerostris extrusa draft genome.</title>
        <authorList>
            <person name="Kono N."/>
            <person name="Arakawa K."/>
        </authorList>
    </citation>
    <scope>NUCLEOTIDE SEQUENCE [LARGE SCALE GENOMIC DNA]</scope>
</reference>
<protein>
    <recommendedName>
        <fullName evidence="1">DNA ligase IV domain-containing protein</fullName>
    </recommendedName>
</protein>
<feature type="domain" description="DNA ligase IV" evidence="1">
    <location>
        <begin position="13"/>
        <end position="44"/>
    </location>
</feature>
<dbReference type="GO" id="GO:0003910">
    <property type="term" value="F:DNA ligase (ATP) activity"/>
    <property type="evidence" value="ECO:0007669"/>
    <property type="project" value="InterPro"/>
</dbReference>
<dbReference type="Proteomes" id="UP001054945">
    <property type="component" value="Unassembled WGS sequence"/>
</dbReference>